<sequence length="165" mass="18575">MTKSTSNTRHTAYNESQWSKGLMLPIPCIERPRCRKSQYYPDLRLAPESKQWDALDQVRQMVAFGAPVGDRALTAVFQHKGVFRRGADGASARRDKDELTDRGVLGSRILGKTLAEGTQSIVWRPVRLHMGMAPGHDCEAEAVLVLTLYQHRPMNSSSQFFMKEA</sequence>
<accession>A0ACB8R737</accession>
<dbReference type="EMBL" id="MU276242">
    <property type="protein sequence ID" value="KAI0039969.1"/>
    <property type="molecule type" value="Genomic_DNA"/>
</dbReference>
<organism evidence="1 2">
    <name type="scientific">Auriscalpium vulgare</name>
    <dbReference type="NCBI Taxonomy" id="40419"/>
    <lineage>
        <taxon>Eukaryota</taxon>
        <taxon>Fungi</taxon>
        <taxon>Dikarya</taxon>
        <taxon>Basidiomycota</taxon>
        <taxon>Agaricomycotina</taxon>
        <taxon>Agaricomycetes</taxon>
        <taxon>Russulales</taxon>
        <taxon>Auriscalpiaceae</taxon>
        <taxon>Auriscalpium</taxon>
    </lineage>
</organism>
<proteinExistence type="predicted"/>
<comment type="caution">
    <text evidence="1">The sequence shown here is derived from an EMBL/GenBank/DDBJ whole genome shotgun (WGS) entry which is preliminary data.</text>
</comment>
<gene>
    <name evidence="1" type="ORF">FA95DRAFT_1599635</name>
</gene>
<reference evidence="1" key="2">
    <citation type="journal article" date="2022" name="New Phytol.">
        <title>Evolutionary transition to the ectomycorrhizal habit in the genomes of a hyperdiverse lineage of mushroom-forming fungi.</title>
        <authorList>
            <person name="Looney B."/>
            <person name="Miyauchi S."/>
            <person name="Morin E."/>
            <person name="Drula E."/>
            <person name="Courty P.E."/>
            <person name="Kohler A."/>
            <person name="Kuo A."/>
            <person name="LaButti K."/>
            <person name="Pangilinan J."/>
            <person name="Lipzen A."/>
            <person name="Riley R."/>
            <person name="Andreopoulos W."/>
            <person name="He G."/>
            <person name="Johnson J."/>
            <person name="Nolan M."/>
            <person name="Tritt A."/>
            <person name="Barry K.W."/>
            <person name="Grigoriev I.V."/>
            <person name="Nagy L.G."/>
            <person name="Hibbett D."/>
            <person name="Henrissat B."/>
            <person name="Matheny P.B."/>
            <person name="Labbe J."/>
            <person name="Martin F.M."/>
        </authorList>
    </citation>
    <scope>NUCLEOTIDE SEQUENCE</scope>
    <source>
        <strain evidence="1">FP105234-sp</strain>
    </source>
</reference>
<evidence type="ECO:0000313" key="2">
    <source>
        <dbReference type="Proteomes" id="UP000814033"/>
    </source>
</evidence>
<evidence type="ECO:0000313" key="1">
    <source>
        <dbReference type="EMBL" id="KAI0039969.1"/>
    </source>
</evidence>
<dbReference type="Proteomes" id="UP000814033">
    <property type="component" value="Unassembled WGS sequence"/>
</dbReference>
<name>A0ACB8R737_9AGAM</name>
<reference evidence="1" key="1">
    <citation type="submission" date="2021-02" db="EMBL/GenBank/DDBJ databases">
        <authorList>
            <consortium name="DOE Joint Genome Institute"/>
            <person name="Ahrendt S."/>
            <person name="Looney B.P."/>
            <person name="Miyauchi S."/>
            <person name="Morin E."/>
            <person name="Drula E."/>
            <person name="Courty P.E."/>
            <person name="Chicoki N."/>
            <person name="Fauchery L."/>
            <person name="Kohler A."/>
            <person name="Kuo A."/>
            <person name="Labutti K."/>
            <person name="Pangilinan J."/>
            <person name="Lipzen A."/>
            <person name="Riley R."/>
            <person name="Andreopoulos W."/>
            <person name="He G."/>
            <person name="Johnson J."/>
            <person name="Barry K.W."/>
            <person name="Grigoriev I.V."/>
            <person name="Nagy L."/>
            <person name="Hibbett D."/>
            <person name="Henrissat B."/>
            <person name="Matheny P.B."/>
            <person name="Labbe J."/>
            <person name="Martin F."/>
        </authorList>
    </citation>
    <scope>NUCLEOTIDE SEQUENCE</scope>
    <source>
        <strain evidence="1">FP105234-sp</strain>
    </source>
</reference>
<protein>
    <submittedName>
        <fullName evidence="1">Uncharacterized protein</fullName>
    </submittedName>
</protein>
<keyword evidence="2" id="KW-1185">Reference proteome</keyword>